<dbReference type="CDD" id="cd04301">
    <property type="entry name" value="NAT_SF"/>
    <property type="match status" value="1"/>
</dbReference>
<dbReference type="PANTHER" id="PTHR43415">
    <property type="entry name" value="SPERMIDINE N(1)-ACETYLTRANSFERASE"/>
    <property type="match status" value="1"/>
</dbReference>
<evidence type="ECO:0000313" key="3">
    <source>
        <dbReference type="Proteomes" id="UP000678545"/>
    </source>
</evidence>
<dbReference type="RefSeq" id="WP_212676458.1">
    <property type="nucleotide sequence ID" value="NZ_JAGSPJ010000006.1"/>
</dbReference>
<dbReference type="PROSITE" id="PS51186">
    <property type="entry name" value="GNAT"/>
    <property type="match status" value="1"/>
</dbReference>
<proteinExistence type="predicted"/>
<dbReference type="AlphaFoldDB" id="A0A941E2X8"/>
<dbReference type="Proteomes" id="UP000678545">
    <property type="component" value="Unassembled WGS sequence"/>
</dbReference>
<evidence type="ECO:0000313" key="2">
    <source>
        <dbReference type="EMBL" id="MBR7801350.1"/>
    </source>
</evidence>
<dbReference type="InterPro" id="IPR000182">
    <property type="entry name" value="GNAT_dom"/>
</dbReference>
<feature type="domain" description="N-acetyltransferase" evidence="1">
    <location>
        <begin position="1"/>
        <end position="160"/>
    </location>
</feature>
<comment type="caution">
    <text evidence="2">The sequence shown here is derived from an EMBL/GenBank/DDBJ whole genome shotgun (WGS) entry which is preliminary data.</text>
</comment>
<dbReference type="Pfam" id="PF00583">
    <property type="entry name" value="Acetyltransf_1"/>
    <property type="match status" value="1"/>
</dbReference>
<dbReference type="PANTHER" id="PTHR43415:SF3">
    <property type="entry name" value="GNAT-FAMILY ACETYLTRANSFERASE"/>
    <property type="match status" value="1"/>
</dbReference>
<evidence type="ECO:0000259" key="1">
    <source>
        <dbReference type="PROSITE" id="PS51186"/>
    </source>
</evidence>
<dbReference type="SUPFAM" id="SSF55729">
    <property type="entry name" value="Acyl-CoA N-acyltransferases (Nat)"/>
    <property type="match status" value="1"/>
</dbReference>
<dbReference type="GO" id="GO:0016747">
    <property type="term" value="F:acyltransferase activity, transferring groups other than amino-acyl groups"/>
    <property type="evidence" value="ECO:0007669"/>
    <property type="project" value="InterPro"/>
</dbReference>
<accession>A0A941E2X8</accession>
<reference evidence="2" key="1">
    <citation type="submission" date="2021-04" db="EMBL/GenBank/DDBJ databases">
        <title>novel species isolated from subtropical streams in China.</title>
        <authorList>
            <person name="Lu H."/>
        </authorList>
    </citation>
    <scope>NUCLEOTIDE SEQUENCE</scope>
    <source>
        <strain evidence="2">FT137W</strain>
    </source>
</reference>
<sequence length="167" mass="19346">MIRLATHSDFQFIFDLYMHPVVNPYLLYERMDATEFQPIFAQLLEAQVLYIFHDEAQAAGMFKLVPNRHRTSHIAYIGGVAIDPQLTGKGLGKKMFQEILALGQAQDLHRLELSVSVENRRAIELYTQCGFVAEGILRDYTYLKSEDRFINEVLMSYLYPHQSKEIN</sequence>
<name>A0A941E2X8_9BURK</name>
<keyword evidence="3" id="KW-1185">Reference proteome</keyword>
<dbReference type="Gene3D" id="3.40.630.30">
    <property type="match status" value="1"/>
</dbReference>
<protein>
    <submittedName>
        <fullName evidence="2">GNAT family N-acetyltransferase</fullName>
    </submittedName>
</protein>
<gene>
    <name evidence="2" type="ORF">KDM90_15175</name>
</gene>
<dbReference type="InterPro" id="IPR016181">
    <property type="entry name" value="Acyl_CoA_acyltransferase"/>
</dbReference>
<organism evidence="2 3">
    <name type="scientific">Undibacterium fentianense</name>
    <dbReference type="NCBI Taxonomy" id="2828728"/>
    <lineage>
        <taxon>Bacteria</taxon>
        <taxon>Pseudomonadati</taxon>
        <taxon>Pseudomonadota</taxon>
        <taxon>Betaproteobacteria</taxon>
        <taxon>Burkholderiales</taxon>
        <taxon>Oxalobacteraceae</taxon>
        <taxon>Undibacterium</taxon>
    </lineage>
</organism>
<dbReference type="EMBL" id="JAGSPJ010000006">
    <property type="protein sequence ID" value="MBR7801350.1"/>
    <property type="molecule type" value="Genomic_DNA"/>
</dbReference>